<dbReference type="FunFam" id="1.10.30.10:FF:000042">
    <property type="entry name" value="High mobility group protein 1.2"/>
    <property type="match status" value="1"/>
</dbReference>
<dbReference type="PROSITE" id="PS50118">
    <property type="entry name" value="HMG_BOX_2"/>
    <property type="match status" value="2"/>
</dbReference>
<evidence type="ECO:0000256" key="3">
    <source>
        <dbReference type="ARBA" id="ARBA00023125"/>
    </source>
</evidence>
<keyword evidence="8" id="KW-1185">Reference proteome</keyword>
<dbReference type="CDD" id="cd01390">
    <property type="entry name" value="HMG-box_NHP6-like"/>
    <property type="match status" value="1"/>
</dbReference>
<comment type="caution">
    <text evidence="7">The sequence shown here is derived from an EMBL/GenBank/DDBJ whole genome shotgun (WGS) entry which is preliminary data.</text>
</comment>
<reference evidence="7" key="1">
    <citation type="submission" date="2020-09" db="EMBL/GenBank/DDBJ databases">
        <authorList>
            <person name="Kikuchi T."/>
        </authorList>
    </citation>
    <scope>NUCLEOTIDE SEQUENCE</scope>
    <source>
        <strain evidence="7">Ka4C1</strain>
    </source>
</reference>
<comment type="similarity">
    <text evidence="2">Belongs to the HMGB family.</text>
</comment>
<dbReference type="PANTHER" id="PTHR48112">
    <property type="entry name" value="HIGH MOBILITY GROUP PROTEIN DSP1"/>
    <property type="match status" value="1"/>
</dbReference>
<evidence type="ECO:0000259" key="6">
    <source>
        <dbReference type="PROSITE" id="PS50118"/>
    </source>
</evidence>
<dbReference type="PRINTS" id="PR00886">
    <property type="entry name" value="HIGHMOBLTY12"/>
</dbReference>
<evidence type="ECO:0000256" key="5">
    <source>
        <dbReference type="PROSITE-ProRule" id="PRU00267"/>
    </source>
</evidence>
<dbReference type="Gene3D" id="1.10.30.10">
    <property type="entry name" value="High mobility group box domain"/>
    <property type="match status" value="2"/>
</dbReference>
<sequence length="495" mass="57051">MVLIYHHLITASYIINPVQQGGTNPTPYQVVPVPQTISDGPKPIHSIRGKTSPYGFFVKMCYEEHKRKFPHENVLVTEISKKCSEKWKTMNEIEKKRFFDLAQKDAERYHAEITASGGFQQLRKKKRAKKDPNAPKRALSAFFFFSNEQRNKIQSQYPSWKVGQIAQELGRAWKALSEEERMVYEKKAVDDKERYNMEMKSYREGPIPKISPPQPEKPLEYQPVSSTYQQQVAQYQQNQQPIQIQYVDQDGNIVKVVTQPAHMAQNDSQNYMVTFFSFFFLGYHFATFYMIPQPHRNSWPSHMPCFYPHEIRIFNSIVSSTSLRPIAQNVITVPVGISIAELKEKIYQTRQLEEIGRCLIFNWEFAEYVDVDDSMLLMTTNKVMFHAKEQRMGTASLEIDRKLDLVLDELNSLKTSIPSNAALDRVSAELSRLNLNLEHREPPAIPHFGHSPHLVAPQSTPVRQDSPTTWQTSLTASIPNSPWSNSSGPVGPFYF</sequence>
<dbReference type="FunFam" id="1.10.30.10:FF:000016">
    <property type="entry name" value="FACT complex subunit SSRP1"/>
    <property type="match status" value="1"/>
</dbReference>
<dbReference type="Proteomes" id="UP000659654">
    <property type="component" value="Unassembled WGS sequence"/>
</dbReference>
<dbReference type="AlphaFoldDB" id="A0A7I8WGI6"/>
<dbReference type="InterPro" id="IPR050342">
    <property type="entry name" value="HMGB"/>
</dbReference>
<dbReference type="PANTHER" id="PTHR48112:SF32">
    <property type="entry name" value="HIGH MOBILITY GROUP PROTEIN B3"/>
    <property type="match status" value="1"/>
</dbReference>
<evidence type="ECO:0000313" key="7">
    <source>
        <dbReference type="EMBL" id="CAD5222660.1"/>
    </source>
</evidence>
<keyword evidence="4 5" id="KW-0539">Nucleus</keyword>
<dbReference type="EMBL" id="CAJFCV020000003">
    <property type="protein sequence ID" value="CAG9110994.1"/>
    <property type="molecule type" value="Genomic_DNA"/>
</dbReference>
<dbReference type="EMBL" id="CAJFDI010000003">
    <property type="protein sequence ID" value="CAD5222660.1"/>
    <property type="molecule type" value="Genomic_DNA"/>
</dbReference>
<organism evidence="7 8">
    <name type="scientific">Bursaphelenchus xylophilus</name>
    <name type="common">Pinewood nematode worm</name>
    <name type="synonym">Aphelenchoides xylophilus</name>
    <dbReference type="NCBI Taxonomy" id="6326"/>
    <lineage>
        <taxon>Eukaryota</taxon>
        <taxon>Metazoa</taxon>
        <taxon>Ecdysozoa</taxon>
        <taxon>Nematoda</taxon>
        <taxon>Chromadorea</taxon>
        <taxon>Rhabditida</taxon>
        <taxon>Tylenchina</taxon>
        <taxon>Tylenchomorpha</taxon>
        <taxon>Aphelenchoidea</taxon>
        <taxon>Aphelenchoididae</taxon>
        <taxon>Bursaphelenchus</taxon>
    </lineage>
</organism>
<dbReference type="CDD" id="cd21978">
    <property type="entry name" value="HMG-box_HMGB_rpt1"/>
    <property type="match status" value="1"/>
</dbReference>
<accession>A0A7I8WGI6</accession>
<evidence type="ECO:0000256" key="1">
    <source>
        <dbReference type="ARBA" id="ARBA00004123"/>
    </source>
</evidence>
<dbReference type="Pfam" id="PF00505">
    <property type="entry name" value="HMG_box"/>
    <property type="match status" value="1"/>
</dbReference>
<dbReference type="SMART" id="SM00398">
    <property type="entry name" value="HMG"/>
    <property type="match status" value="2"/>
</dbReference>
<evidence type="ECO:0000313" key="8">
    <source>
        <dbReference type="Proteomes" id="UP000659654"/>
    </source>
</evidence>
<dbReference type="SMR" id="A0A7I8WGI6"/>
<feature type="DNA-binding region" description="HMG box" evidence="5">
    <location>
        <begin position="135"/>
        <end position="203"/>
    </location>
</feature>
<dbReference type="GO" id="GO:0005634">
    <property type="term" value="C:nucleus"/>
    <property type="evidence" value="ECO:0007669"/>
    <property type="project" value="UniProtKB-SubCell"/>
</dbReference>
<feature type="domain" description="HMG box" evidence="6">
    <location>
        <begin position="135"/>
        <end position="203"/>
    </location>
</feature>
<dbReference type="OrthoDB" id="1919336at2759"/>
<dbReference type="SUPFAM" id="SSF47095">
    <property type="entry name" value="HMG-box"/>
    <property type="match status" value="2"/>
</dbReference>
<dbReference type="InterPro" id="IPR036910">
    <property type="entry name" value="HMG_box_dom_sf"/>
</dbReference>
<evidence type="ECO:0000256" key="4">
    <source>
        <dbReference type="ARBA" id="ARBA00023242"/>
    </source>
</evidence>
<dbReference type="InterPro" id="IPR009071">
    <property type="entry name" value="HMG_box_dom"/>
</dbReference>
<keyword evidence="3 5" id="KW-0238">DNA-binding</keyword>
<feature type="domain" description="HMG box" evidence="6">
    <location>
        <begin position="49"/>
        <end position="117"/>
    </location>
</feature>
<proteinExistence type="inferred from homology"/>
<name>A0A7I8WGI6_BURXY</name>
<comment type="subcellular location">
    <subcellularLocation>
        <location evidence="1">Nucleus</location>
    </subcellularLocation>
</comment>
<dbReference type="Proteomes" id="UP000582659">
    <property type="component" value="Unassembled WGS sequence"/>
</dbReference>
<protein>
    <submittedName>
        <fullName evidence="7">(pine wood nematode) hypothetical protein</fullName>
    </submittedName>
</protein>
<feature type="DNA-binding region" description="HMG box" evidence="5">
    <location>
        <begin position="49"/>
        <end position="117"/>
    </location>
</feature>
<dbReference type="GO" id="GO:0003677">
    <property type="term" value="F:DNA binding"/>
    <property type="evidence" value="ECO:0007669"/>
    <property type="project" value="UniProtKB-UniRule"/>
</dbReference>
<evidence type="ECO:0000256" key="2">
    <source>
        <dbReference type="ARBA" id="ARBA00008774"/>
    </source>
</evidence>
<dbReference type="Pfam" id="PF09011">
    <property type="entry name" value="HMG_box_2"/>
    <property type="match status" value="1"/>
</dbReference>
<gene>
    <name evidence="7" type="ORF">BXYJ_LOCUS7590</name>
</gene>